<dbReference type="OrthoDB" id="9762238at2"/>
<proteinExistence type="predicted"/>
<dbReference type="NCBIfam" id="TIGR02099">
    <property type="entry name" value="YhdP family protein"/>
    <property type="match status" value="1"/>
</dbReference>
<comment type="caution">
    <text evidence="3">The sequence shown here is derived from an EMBL/GenBank/DDBJ whole genome shotgun (WGS) entry which is preliminary data.</text>
</comment>
<evidence type="ECO:0000313" key="4">
    <source>
        <dbReference type="Proteomes" id="UP000244223"/>
    </source>
</evidence>
<dbReference type="Proteomes" id="UP000244223">
    <property type="component" value="Unassembled WGS sequence"/>
</dbReference>
<keyword evidence="1" id="KW-1133">Transmembrane helix</keyword>
<evidence type="ECO:0000256" key="1">
    <source>
        <dbReference type="SAM" id="Phobius"/>
    </source>
</evidence>
<dbReference type="EMBL" id="QAON01000020">
    <property type="protein sequence ID" value="PTQ87238.1"/>
    <property type="molecule type" value="Genomic_DNA"/>
</dbReference>
<protein>
    <submittedName>
        <fullName evidence="3">Uncharacterized protein (TIGR02099 family)</fullName>
    </submittedName>
</protein>
<sequence>MTLYWCKVASWRTWRKVGIGLALGCCLLLCVVALLATFVLPMASHYQSRIEQQLSVAMQTPVKVTSLEAYWLGIEPDITIKGLKIYHPQHANVVLLEIPYIHLELALWQSLWHWDIRLDAQAKGISLQLAQQATGEWVIKELLALGPSRPEVRKTAVNWLLKQADLRFDELKIHLQPYQAPSIQLDDLRLINRNRGQQHDFRLYANWQQQPLKLFANLTAKADFLQASAWSGQLYTQLPTQAWQPWLHRSLTPNLGLENLLAGAEVWASLRQGQLTGLNAKLNIAHVRANYQQQNIEAQITTLFSWQQQAQGWQLDVDHVTGNINHHPVQLPNFRLLQSAAHYYRLDTSRFDIKDIVTIGHVVAPTVFRDWLRQAQPQGTIDHLALAWQTTEAAPTLLLAQVQAKAVTVKATASSIGVQNADFWLTHQPTGGVGALTIKRGVLDLKQAYRVPTPVNQLHAKLRWSADEHAWYVETNKITVANADAHGEALLKLRIPKQDPSATEMRLLASIDEGNLASVWRYVPWPPAGDDTLAWLKSALVAGRIKHGDFLYDGVLIDTPQRAPSTMQMNFWIEDGQLAYQAGWPMLKQLDAKVSIYNRRLEVMASQGQIYQSIPRHIHAVIPDLSQPVLNLTADIDATGDDMMRLFQETPLQSDTGRVAQLLHINGEIAGQLALRIPLTTANQDDVYVKVKADLTGNPVILKQSSEFDLWLTGTVNYETGRGLTSQTIQGYFLSQPVSVKLASLLDNQDVAAIQIQANGQIAPNNLKPWLGDLTRSMKGKTQYQAALTVPVSDEPVHISLSSDLQGWTIDLPEPLGKKQSAIPFHYEMQLDNQQEQSAYLMYGTRLQTGFAIKDGKITRALVQLGESWLGDLPPEGLWVKGRLGSVDIGEWLPWLRPAANNIAPKNVATVLPELQSFAVDIDRLSYGNYLLRDVRLGLEQESNQQWRLQILSNDLSGEALLPHTAQQPLVLRIQNLSLPFENTGQVQSMMQLKGQDSWSIPKIELYLADVNFKSWPKLAHSEIRATVLPTSKGIRLTQASLKNALFTIDSTLDWQWRGTESTSYSGQLVLNNAANLFTAFNRDPLLSSQQANAHLSLQWAGSPTALDLAHLNGQLSVSLDKGRVLNLNRLVSLSRLLGVLDTDNFKRRLKFDFSDITQKGLAYDKLTFKAHISEGVLKNQLAFISPSLKAQGQGEVNLVTQSLDQQVDISVPISSAVPYAAAVVAGPVVGGALVAAEALLDDPLTKATTLHYQLQGNWQNPTIHRLKKPILPWRNWFKWDKP</sequence>
<dbReference type="PANTHER" id="PTHR38690:SF1">
    <property type="entry name" value="PROTEASE"/>
    <property type="match status" value="1"/>
</dbReference>
<keyword evidence="1" id="KW-0812">Transmembrane</keyword>
<dbReference type="Pfam" id="PF13116">
    <property type="entry name" value="YhdP"/>
    <property type="match status" value="1"/>
</dbReference>
<dbReference type="InterPro" id="IPR011836">
    <property type="entry name" value="YhdP"/>
</dbReference>
<gene>
    <name evidence="3" type="ORF">C8N29_12044</name>
</gene>
<evidence type="ECO:0000259" key="2">
    <source>
        <dbReference type="Pfam" id="PF13116"/>
    </source>
</evidence>
<reference evidence="3 4" key="1">
    <citation type="submission" date="2018-04" db="EMBL/GenBank/DDBJ databases">
        <title>Genomic Encyclopedia of Archaeal and Bacterial Type Strains, Phase II (KMG-II): from individual species to whole genera.</title>
        <authorList>
            <person name="Goeker M."/>
        </authorList>
    </citation>
    <scope>NUCLEOTIDE SEQUENCE [LARGE SCALE GENOMIC DNA]</scope>
    <source>
        <strain evidence="3 4">DSM 5822</strain>
    </source>
</reference>
<accession>A0A2T5ITP3</accession>
<keyword evidence="4" id="KW-1185">Reference proteome</keyword>
<feature type="transmembrane region" description="Helical" evidence="1">
    <location>
        <begin position="21"/>
        <end position="43"/>
    </location>
</feature>
<organism evidence="3 4">
    <name type="scientific">Agitococcus lubricus</name>
    <dbReference type="NCBI Taxonomy" id="1077255"/>
    <lineage>
        <taxon>Bacteria</taxon>
        <taxon>Pseudomonadati</taxon>
        <taxon>Pseudomonadota</taxon>
        <taxon>Gammaproteobacteria</taxon>
        <taxon>Moraxellales</taxon>
        <taxon>Moraxellaceae</taxon>
        <taxon>Agitococcus</taxon>
    </lineage>
</organism>
<dbReference type="RefSeq" id="WP_107866845.1">
    <property type="nucleotide sequence ID" value="NZ_QAON01000020.1"/>
</dbReference>
<dbReference type="PANTHER" id="PTHR38690">
    <property type="entry name" value="PROTEASE-RELATED"/>
    <property type="match status" value="1"/>
</dbReference>
<dbReference type="InterPro" id="IPR025263">
    <property type="entry name" value="YhdP_central"/>
</dbReference>
<feature type="domain" description="YhdP central" evidence="2">
    <location>
        <begin position="21"/>
        <end position="1264"/>
    </location>
</feature>
<name>A0A2T5ITP3_9GAMM</name>
<keyword evidence="1" id="KW-0472">Membrane</keyword>
<evidence type="ECO:0000313" key="3">
    <source>
        <dbReference type="EMBL" id="PTQ87238.1"/>
    </source>
</evidence>